<evidence type="ECO:0000313" key="1">
    <source>
        <dbReference type="EMBL" id="EDT06697.1"/>
    </source>
</evidence>
<proteinExistence type="predicted"/>
<organism evidence="1 2">
    <name type="scientific">Paraburkholderia graminis (strain ATCC 700544 / DSM 17151 / LMG 18924 / NCIMB 13744 / C4D1M)</name>
    <dbReference type="NCBI Taxonomy" id="396598"/>
    <lineage>
        <taxon>Bacteria</taxon>
        <taxon>Pseudomonadati</taxon>
        <taxon>Pseudomonadota</taxon>
        <taxon>Betaproteobacteria</taxon>
        <taxon>Burkholderiales</taxon>
        <taxon>Burkholderiaceae</taxon>
        <taxon>Paraburkholderia</taxon>
    </lineage>
</organism>
<evidence type="ECO:0008006" key="3">
    <source>
        <dbReference type="Google" id="ProtNLM"/>
    </source>
</evidence>
<comment type="caution">
    <text evidence="1">The sequence shown here is derived from an EMBL/GenBank/DDBJ whole genome shotgun (WGS) entry which is preliminary data.</text>
</comment>
<dbReference type="InterPro" id="IPR023374">
    <property type="entry name" value="AttH-like_dom_sf"/>
</dbReference>
<keyword evidence="2" id="KW-1185">Reference proteome</keyword>
<reference evidence="1 2" key="1">
    <citation type="submission" date="2008-03" db="EMBL/GenBank/DDBJ databases">
        <title>Sequencing of the draft genome and assembly of Burkholderia graminis C4D1M.</title>
        <authorList>
            <consortium name="US DOE Joint Genome Institute (JGI-PGF)"/>
            <person name="Copeland A."/>
            <person name="Lucas S."/>
            <person name="Lapidus A."/>
            <person name="Glavina del Rio T."/>
            <person name="Dalin E."/>
            <person name="Tice H."/>
            <person name="Bruce D."/>
            <person name="Goodwin L."/>
            <person name="Pitluck S."/>
            <person name="Larimer F."/>
            <person name="Land M.L."/>
            <person name="Hauser L."/>
            <person name="Tiedje J."/>
            <person name="Richardson P."/>
        </authorList>
    </citation>
    <scope>NUCLEOTIDE SEQUENCE [LARGE SCALE GENOMIC DNA]</scope>
    <source>
        <strain evidence="2">ATCC 700544 / DSM 17151 / LMG 18924 / NCIMB 13744 / C4D1M</strain>
    </source>
</reference>
<accession>B1GB16</accession>
<gene>
    <name evidence="1" type="ORF">BgramDRAFT_6553</name>
</gene>
<evidence type="ECO:0000313" key="2">
    <source>
        <dbReference type="Proteomes" id="UP000005045"/>
    </source>
</evidence>
<protein>
    <recommendedName>
        <fullName evidence="3">Lipocalin-like domain-containing protein</fullName>
    </recommendedName>
</protein>
<dbReference type="Proteomes" id="UP000005045">
    <property type="component" value="Unassembled WGS sequence"/>
</dbReference>
<dbReference type="AlphaFoldDB" id="B1GB16"/>
<dbReference type="SUPFAM" id="SSF159245">
    <property type="entry name" value="AttH-like"/>
    <property type="match status" value="1"/>
</dbReference>
<dbReference type="Gene3D" id="2.40.370.10">
    <property type="entry name" value="AttH-like domain"/>
    <property type="match status" value="1"/>
</dbReference>
<dbReference type="Pfam" id="PF17186">
    <property type="entry name" value="Lipocalin_9"/>
    <property type="match status" value="1"/>
</dbReference>
<sequence length="110" mass="12298">MGVDTISPGKWGFSAWRMPDRTECKKEFTPRRTWRSPRTNTPYPVAMTVRTGALTWQPDPLMDDQELDSRQSTGAVYWEGAARVSRDGAELGRAYLELTGYAGALRMGGP</sequence>
<name>B1GB16_PARG4</name>
<dbReference type="EMBL" id="ABLD01000048">
    <property type="protein sequence ID" value="EDT06697.1"/>
    <property type="molecule type" value="Genomic_DNA"/>
</dbReference>